<evidence type="ECO:0000256" key="1">
    <source>
        <dbReference type="ARBA" id="ARBA00000681"/>
    </source>
</evidence>
<evidence type="ECO:0000256" key="4">
    <source>
        <dbReference type="ARBA" id="ARBA00007495"/>
    </source>
</evidence>
<evidence type="ECO:0000256" key="7">
    <source>
        <dbReference type="ARBA" id="ARBA00022801"/>
    </source>
</evidence>
<keyword evidence="13" id="KW-0732">Signal</keyword>
<dbReference type="Pfam" id="PF00331">
    <property type="entry name" value="Glyco_hydro_10"/>
    <property type="match status" value="1"/>
</dbReference>
<dbReference type="GO" id="GO:0045493">
    <property type="term" value="P:xylan catabolic process"/>
    <property type="evidence" value="ECO:0007669"/>
    <property type="project" value="UniProtKB-KW"/>
</dbReference>
<dbReference type="PROSITE" id="PS51760">
    <property type="entry name" value="GH10_2"/>
    <property type="match status" value="1"/>
</dbReference>
<dbReference type="RefSeq" id="XP_064654762.1">
    <property type="nucleotide sequence ID" value="XM_064806946.1"/>
</dbReference>
<dbReference type="AlphaFoldDB" id="A0AAV9NX75"/>
<keyword evidence="16" id="KW-1185">Reference proteome</keyword>
<keyword evidence="10 12" id="KW-0624">Polysaccharide degradation</keyword>
<comment type="catalytic activity">
    <reaction evidence="1 12">
        <text>Endohydrolysis of (1-&gt;4)-beta-D-xylosidic linkages in xylans.</text>
        <dbReference type="EC" id="3.2.1.8"/>
    </reaction>
</comment>
<keyword evidence="6" id="KW-0858">Xylan degradation</keyword>
<dbReference type="PROSITE" id="PS00591">
    <property type="entry name" value="GH10_1"/>
    <property type="match status" value="1"/>
</dbReference>
<feature type="signal peptide" evidence="13">
    <location>
        <begin position="1"/>
        <end position="18"/>
    </location>
</feature>
<feature type="domain" description="GH10" evidence="14">
    <location>
        <begin position="40"/>
        <end position="376"/>
    </location>
</feature>
<reference evidence="15 16" key="1">
    <citation type="submission" date="2023-08" db="EMBL/GenBank/DDBJ databases">
        <title>Black Yeasts Isolated from many extreme environments.</title>
        <authorList>
            <person name="Coleine C."/>
            <person name="Stajich J.E."/>
            <person name="Selbmann L."/>
        </authorList>
    </citation>
    <scope>NUCLEOTIDE SEQUENCE [LARGE SCALE GENOMIC DNA]</scope>
    <source>
        <strain evidence="15 16">CCFEE 5935</strain>
    </source>
</reference>
<dbReference type="Gene3D" id="3.20.20.80">
    <property type="entry name" value="Glycosidases"/>
    <property type="match status" value="1"/>
</dbReference>
<dbReference type="PRINTS" id="PR00134">
    <property type="entry name" value="GLHYDRLASE10"/>
</dbReference>
<comment type="subcellular location">
    <subcellularLocation>
        <location evidence="2">Secreted</location>
    </subcellularLocation>
</comment>
<dbReference type="GO" id="GO:0031176">
    <property type="term" value="F:endo-1,4-beta-xylanase activity"/>
    <property type="evidence" value="ECO:0007669"/>
    <property type="project" value="UniProtKB-EC"/>
</dbReference>
<comment type="caution">
    <text evidence="15">The sequence shown here is derived from an EMBL/GenBank/DDBJ whole genome shotgun (WGS) entry which is preliminary data.</text>
</comment>
<sequence>MSMRSLATVAALAGAAFAAPAPAKTTDVSATTTTLLATATNKAFGLNDAAKQAGKLWFGTAVDIPGTGEAQDKFYFREFKSPHDFGEATPANIMKFDATEPEQNSFNFTGGDYFLDVAEQYGKQVRCHNLIWQSQLPNWVNNPATPWTNKTLSKVLVNHVTNLVEHFGDRCYSWDVVNEAFADSPAGDYQKNVWFNNIGPEYVPMAFAAAQKVIEKNGLKVKLYYNDYNIESPGAKTTAALNLVSELKGRGIQIDGVGLESHFIVGSTPSYHQQLQTKRAFVREGVEVVITELDVRATLPPSAAEQTQQVQDYYDSVKSCVDVAGCVGIVVWDFDDTYSWVPSTFAGQGYADLFFQPHGANHPLVKKAAYDGVLEALTGAAEGV</sequence>
<evidence type="ECO:0000256" key="9">
    <source>
        <dbReference type="ARBA" id="ARBA00023295"/>
    </source>
</evidence>
<dbReference type="PANTHER" id="PTHR31490:SF35">
    <property type="entry name" value="ENDO-1,4-BETA-XYLANASE"/>
    <property type="match status" value="1"/>
</dbReference>
<accession>A0AAV9NX75</accession>
<protein>
    <recommendedName>
        <fullName evidence="12">Beta-xylanase</fullName>
        <ecNumber evidence="12">3.2.1.8</ecNumber>
    </recommendedName>
</protein>
<dbReference type="SMART" id="SM00633">
    <property type="entry name" value="Glyco_10"/>
    <property type="match status" value="1"/>
</dbReference>
<dbReference type="PANTHER" id="PTHR31490">
    <property type="entry name" value="GLYCOSYL HYDROLASE"/>
    <property type="match status" value="1"/>
</dbReference>
<keyword evidence="8 12" id="KW-0119">Carbohydrate metabolism</keyword>
<evidence type="ECO:0000256" key="8">
    <source>
        <dbReference type="ARBA" id="ARBA00023277"/>
    </source>
</evidence>
<organism evidence="15 16">
    <name type="scientific">Saxophila tyrrhenica</name>
    <dbReference type="NCBI Taxonomy" id="1690608"/>
    <lineage>
        <taxon>Eukaryota</taxon>
        <taxon>Fungi</taxon>
        <taxon>Dikarya</taxon>
        <taxon>Ascomycota</taxon>
        <taxon>Pezizomycotina</taxon>
        <taxon>Dothideomycetes</taxon>
        <taxon>Dothideomycetidae</taxon>
        <taxon>Mycosphaerellales</taxon>
        <taxon>Extremaceae</taxon>
        <taxon>Saxophila</taxon>
    </lineage>
</organism>
<dbReference type="EMBL" id="JAVRRT010000019">
    <property type="protein sequence ID" value="KAK5164514.1"/>
    <property type="molecule type" value="Genomic_DNA"/>
</dbReference>
<dbReference type="InterPro" id="IPR031158">
    <property type="entry name" value="GH10_AS"/>
</dbReference>
<evidence type="ECO:0000313" key="15">
    <source>
        <dbReference type="EMBL" id="KAK5164514.1"/>
    </source>
</evidence>
<feature type="chain" id="PRO_5043709770" description="Beta-xylanase" evidence="13">
    <location>
        <begin position="19"/>
        <end position="384"/>
    </location>
</feature>
<evidence type="ECO:0000256" key="2">
    <source>
        <dbReference type="ARBA" id="ARBA00004613"/>
    </source>
</evidence>
<dbReference type="GO" id="GO:0005576">
    <property type="term" value="C:extracellular region"/>
    <property type="evidence" value="ECO:0007669"/>
    <property type="project" value="UniProtKB-SubCell"/>
</dbReference>
<dbReference type="InterPro" id="IPR001000">
    <property type="entry name" value="GH10_dom"/>
</dbReference>
<evidence type="ECO:0000256" key="11">
    <source>
        <dbReference type="PROSITE-ProRule" id="PRU10061"/>
    </source>
</evidence>
<dbReference type="EC" id="3.2.1.8" evidence="12"/>
<keyword evidence="9 12" id="KW-0326">Glycosidase</keyword>
<dbReference type="GeneID" id="89931050"/>
<proteinExistence type="inferred from homology"/>
<keyword evidence="5" id="KW-0964">Secreted</keyword>
<evidence type="ECO:0000256" key="10">
    <source>
        <dbReference type="ARBA" id="ARBA00023326"/>
    </source>
</evidence>
<name>A0AAV9NX75_9PEZI</name>
<keyword evidence="7 12" id="KW-0378">Hydrolase</keyword>
<evidence type="ECO:0000256" key="6">
    <source>
        <dbReference type="ARBA" id="ARBA00022651"/>
    </source>
</evidence>
<evidence type="ECO:0000256" key="12">
    <source>
        <dbReference type="RuleBase" id="RU361174"/>
    </source>
</evidence>
<evidence type="ECO:0000256" key="3">
    <source>
        <dbReference type="ARBA" id="ARBA00004851"/>
    </source>
</evidence>
<dbReference type="InterPro" id="IPR044846">
    <property type="entry name" value="GH10"/>
</dbReference>
<evidence type="ECO:0000259" key="14">
    <source>
        <dbReference type="PROSITE" id="PS51760"/>
    </source>
</evidence>
<comment type="pathway">
    <text evidence="3">Glycan degradation; xylan degradation.</text>
</comment>
<evidence type="ECO:0000256" key="5">
    <source>
        <dbReference type="ARBA" id="ARBA00022525"/>
    </source>
</evidence>
<feature type="active site" description="Nucleophile" evidence="11">
    <location>
        <position position="292"/>
    </location>
</feature>
<evidence type="ECO:0000313" key="16">
    <source>
        <dbReference type="Proteomes" id="UP001337655"/>
    </source>
</evidence>
<dbReference type="InterPro" id="IPR017853">
    <property type="entry name" value="GH"/>
</dbReference>
<gene>
    <name evidence="15" type="ORF">LTR77_009720</name>
</gene>
<evidence type="ECO:0000256" key="13">
    <source>
        <dbReference type="SAM" id="SignalP"/>
    </source>
</evidence>
<dbReference type="Proteomes" id="UP001337655">
    <property type="component" value="Unassembled WGS sequence"/>
</dbReference>
<comment type="similarity">
    <text evidence="4 12">Belongs to the glycosyl hydrolase 10 (cellulase F) family.</text>
</comment>
<dbReference type="SUPFAM" id="SSF51445">
    <property type="entry name" value="(Trans)glycosidases"/>
    <property type="match status" value="1"/>
</dbReference>